<name>A0A4Y7TAC7_COPMI</name>
<gene>
    <name evidence="3" type="ORF">FA13DRAFT_1754967</name>
</gene>
<evidence type="ECO:0000259" key="1">
    <source>
        <dbReference type="Pfam" id="PF12657"/>
    </source>
</evidence>
<dbReference type="Proteomes" id="UP000298030">
    <property type="component" value="Unassembled WGS sequence"/>
</dbReference>
<evidence type="ECO:0000313" key="4">
    <source>
        <dbReference type="Proteomes" id="UP000298030"/>
    </source>
</evidence>
<dbReference type="Pfam" id="PF12660">
    <property type="entry name" value="zf-TFIIIC"/>
    <property type="match status" value="1"/>
</dbReference>
<comment type="caution">
    <text evidence="3">The sequence shown here is derived from an EMBL/GenBank/DDBJ whole genome shotgun (WGS) entry which is preliminary data.</text>
</comment>
<evidence type="ECO:0008006" key="5">
    <source>
        <dbReference type="Google" id="ProtNLM"/>
    </source>
</evidence>
<feature type="domain" description="Transcription factor IIIC 90kDa subunit N-terminal" evidence="1">
    <location>
        <begin position="26"/>
        <end position="408"/>
    </location>
</feature>
<dbReference type="SUPFAM" id="SSF50978">
    <property type="entry name" value="WD40 repeat-like"/>
    <property type="match status" value="1"/>
</dbReference>
<dbReference type="EMBL" id="QPFP01000021">
    <property type="protein sequence ID" value="TEB30888.1"/>
    <property type="molecule type" value="Genomic_DNA"/>
</dbReference>
<keyword evidence="4" id="KW-1185">Reference proteome</keyword>
<dbReference type="InterPro" id="IPR044230">
    <property type="entry name" value="GTF3C4"/>
</dbReference>
<sequence length="760" mass="82987">MSGLNVYTILGVPTVISFPSPRCLQWSSGGQLLFITKSAVYVLTPDHGINFDNESLIKSPVPKEIQGTQQAISWFRTIVQDDKLMDGTRWPDLCQAWGAVSLGSIDASIMSAECSPSTITKDGRSVIAVMTSNMDISLWKAGKNYLKGEWQRIVDVTPKLLSHFNHSVDRSTEEILQSQSTCMCWTSELDFGLVPHPPVDGSLLIVGSRAGSLAFLRYHSQENGVRILDTLPLAQTWITHIAVSSWVAASAGTCTSYLAFGVADGSVGLLKLQEKLYSPNNPEFSFTPDYQVDLSITNNEEQVQSADKAGLTGLEWISIPSGGSILVFCKPGVLFLWSPPENSGVSWSGLRCLEFERQKVSSAASAFHPASGVSYRAAGDVLTVSLFDGSIHVVGGVTQNPRWNKEVEGSSWTSAQLSQRCRSIFKKVESGPIDDRVMNRMNGLTSYDGGSSFVWAHESSVPSDFSYKHDAKHSSTIVIARLAEATDDGEFLSKLEEARRLDSIHDRLLQILQRSSDDFSAKISLPALGTPLTDDIRCNFRKSLAMHLFGWPEISSLRMRLSLADFVWKFSTTDARRAECGQVAQGILTSISQRTLRTLLRHATAVISGLTSDDIPFIMRLIVQSLLPGSPQDLTEEGRALSVATRDLLPKDPSGASGATEFTEQCPACHVAIPLKDITMAVCANGHHWSRCSITTFILSTPWVRTCVGCSRKAFLPPSVSEATTGVVQLPVLAQGWVVKDLLETVHQCLFCNNSFVSLL</sequence>
<dbReference type="InterPro" id="IPR024761">
    <property type="entry name" value="TFIIIC_delta_N"/>
</dbReference>
<proteinExistence type="predicted"/>
<dbReference type="AlphaFoldDB" id="A0A4Y7TAC7"/>
<dbReference type="PANTHER" id="PTHR15496:SF2">
    <property type="entry name" value="GENERAL TRANSCRIPTION FACTOR 3C POLYPEPTIDE 4"/>
    <property type="match status" value="1"/>
</dbReference>
<feature type="domain" description="Transcription factor IIIC putative zinc-finger" evidence="2">
    <location>
        <begin position="660"/>
        <end position="756"/>
    </location>
</feature>
<dbReference type="GO" id="GO:0006384">
    <property type="term" value="P:transcription initiation at RNA polymerase III promoter"/>
    <property type="evidence" value="ECO:0007669"/>
    <property type="project" value="InterPro"/>
</dbReference>
<evidence type="ECO:0000259" key="2">
    <source>
        <dbReference type="Pfam" id="PF12660"/>
    </source>
</evidence>
<evidence type="ECO:0000313" key="3">
    <source>
        <dbReference type="EMBL" id="TEB30888.1"/>
    </source>
</evidence>
<dbReference type="PANTHER" id="PTHR15496">
    <property type="entry name" value="GENERAL TRANSCRIPTION FACTOR 3C POLYPEPTIDE 4 FAMILY"/>
    <property type="match status" value="1"/>
</dbReference>
<dbReference type="InterPro" id="IPR036322">
    <property type="entry name" value="WD40_repeat_dom_sf"/>
</dbReference>
<accession>A0A4Y7TAC7</accession>
<protein>
    <recommendedName>
        <fullName evidence="5">Transcription factor IIIC 90kDa subunit N-terminal domain-containing protein</fullName>
    </recommendedName>
</protein>
<organism evidence="3 4">
    <name type="scientific">Coprinellus micaceus</name>
    <name type="common">Glistening ink-cap mushroom</name>
    <name type="synonym">Coprinus micaceus</name>
    <dbReference type="NCBI Taxonomy" id="71717"/>
    <lineage>
        <taxon>Eukaryota</taxon>
        <taxon>Fungi</taxon>
        <taxon>Dikarya</taxon>
        <taxon>Basidiomycota</taxon>
        <taxon>Agaricomycotina</taxon>
        <taxon>Agaricomycetes</taxon>
        <taxon>Agaricomycetidae</taxon>
        <taxon>Agaricales</taxon>
        <taxon>Agaricineae</taxon>
        <taxon>Psathyrellaceae</taxon>
        <taxon>Coprinellus</taxon>
    </lineage>
</organism>
<dbReference type="STRING" id="71717.A0A4Y7TAC7"/>
<reference evidence="3 4" key="1">
    <citation type="journal article" date="2019" name="Nat. Ecol. Evol.">
        <title>Megaphylogeny resolves global patterns of mushroom evolution.</title>
        <authorList>
            <person name="Varga T."/>
            <person name="Krizsan K."/>
            <person name="Foldi C."/>
            <person name="Dima B."/>
            <person name="Sanchez-Garcia M."/>
            <person name="Sanchez-Ramirez S."/>
            <person name="Szollosi G.J."/>
            <person name="Szarkandi J.G."/>
            <person name="Papp V."/>
            <person name="Albert L."/>
            <person name="Andreopoulos W."/>
            <person name="Angelini C."/>
            <person name="Antonin V."/>
            <person name="Barry K.W."/>
            <person name="Bougher N.L."/>
            <person name="Buchanan P."/>
            <person name="Buyck B."/>
            <person name="Bense V."/>
            <person name="Catcheside P."/>
            <person name="Chovatia M."/>
            <person name="Cooper J."/>
            <person name="Damon W."/>
            <person name="Desjardin D."/>
            <person name="Finy P."/>
            <person name="Geml J."/>
            <person name="Haridas S."/>
            <person name="Hughes K."/>
            <person name="Justo A."/>
            <person name="Karasinski D."/>
            <person name="Kautmanova I."/>
            <person name="Kiss B."/>
            <person name="Kocsube S."/>
            <person name="Kotiranta H."/>
            <person name="LaButti K.M."/>
            <person name="Lechner B.E."/>
            <person name="Liimatainen K."/>
            <person name="Lipzen A."/>
            <person name="Lukacs Z."/>
            <person name="Mihaltcheva S."/>
            <person name="Morgado L.N."/>
            <person name="Niskanen T."/>
            <person name="Noordeloos M.E."/>
            <person name="Ohm R.A."/>
            <person name="Ortiz-Santana B."/>
            <person name="Ovrebo C."/>
            <person name="Racz N."/>
            <person name="Riley R."/>
            <person name="Savchenko A."/>
            <person name="Shiryaev A."/>
            <person name="Soop K."/>
            <person name="Spirin V."/>
            <person name="Szebenyi C."/>
            <person name="Tomsovsky M."/>
            <person name="Tulloss R.E."/>
            <person name="Uehling J."/>
            <person name="Grigoriev I.V."/>
            <person name="Vagvolgyi C."/>
            <person name="Papp T."/>
            <person name="Martin F.M."/>
            <person name="Miettinen O."/>
            <person name="Hibbett D.S."/>
            <person name="Nagy L.G."/>
        </authorList>
    </citation>
    <scope>NUCLEOTIDE SEQUENCE [LARGE SCALE GENOMIC DNA]</scope>
    <source>
        <strain evidence="3 4">FP101781</strain>
    </source>
</reference>
<dbReference type="InterPro" id="IPR024764">
    <property type="entry name" value="TFIIIC_Znf"/>
</dbReference>
<dbReference type="OrthoDB" id="421374at2759"/>
<dbReference type="Pfam" id="PF12657">
    <property type="entry name" value="TFIIIC_delta"/>
    <property type="match status" value="1"/>
</dbReference>
<dbReference type="GO" id="GO:0000127">
    <property type="term" value="C:transcription factor TFIIIC complex"/>
    <property type="evidence" value="ECO:0007669"/>
    <property type="project" value="InterPro"/>
</dbReference>
<dbReference type="GO" id="GO:0004402">
    <property type="term" value="F:histone acetyltransferase activity"/>
    <property type="evidence" value="ECO:0007669"/>
    <property type="project" value="InterPro"/>
</dbReference>